<evidence type="ECO:0000256" key="1">
    <source>
        <dbReference type="SAM" id="Phobius"/>
    </source>
</evidence>
<keyword evidence="1" id="KW-0812">Transmembrane</keyword>
<reference evidence="2 3" key="1">
    <citation type="submission" date="2011-06" db="EMBL/GenBank/DDBJ databases">
        <title>The Genome Sequence of Fusarium oxysporum FOSC 3-a.</title>
        <authorList>
            <consortium name="The Broad Institute Genome Sequencing Platform"/>
            <person name="Ma L.-J."/>
            <person name="Gale L.R."/>
            <person name="Schwartz D.C."/>
            <person name="Zhou S."/>
            <person name="Corby-Kistler H."/>
            <person name="Young S.K."/>
            <person name="Zeng Q."/>
            <person name="Gargeya S."/>
            <person name="Fitzgerald M."/>
            <person name="Haas B."/>
            <person name="Abouelleil A."/>
            <person name="Alvarado L."/>
            <person name="Arachchi H.M."/>
            <person name="Berlin A."/>
            <person name="Brown A."/>
            <person name="Chapman S.B."/>
            <person name="Chen Z."/>
            <person name="Dunbar C."/>
            <person name="Freedman E."/>
            <person name="Gearin G."/>
            <person name="Gellesch M."/>
            <person name="Goldberg J."/>
            <person name="Griggs A."/>
            <person name="Gujja S."/>
            <person name="Heiman D."/>
            <person name="Howarth C."/>
            <person name="Larson L."/>
            <person name="Lui A."/>
            <person name="MacDonald P.J.P."/>
            <person name="Mehta T."/>
            <person name="Montmayeur A."/>
            <person name="Murphy C."/>
            <person name="Neiman D."/>
            <person name="Pearson M."/>
            <person name="Priest M."/>
            <person name="Roberts A."/>
            <person name="Saif S."/>
            <person name="Shea T."/>
            <person name="Shenoy N."/>
            <person name="Sisk P."/>
            <person name="Stolte C."/>
            <person name="Sykes S."/>
            <person name="Wortman J."/>
            <person name="Nusbaum C."/>
            <person name="Birren B."/>
        </authorList>
    </citation>
    <scope>NUCLEOTIDE SEQUENCE [LARGE SCALE GENOMIC DNA]</scope>
    <source>
        <strain evidence="3">FOSC 3-a</strain>
    </source>
</reference>
<evidence type="ECO:0000313" key="2">
    <source>
        <dbReference type="EMBL" id="EWY86715.1"/>
    </source>
</evidence>
<dbReference type="Proteomes" id="UP000030753">
    <property type="component" value="Unassembled WGS sequence"/>
</dbReference>
<feature type="transmembrane region" description="Helical" evidence="1">
    <location>
        <begin position="17"/>
        <end position="36"/>
    </location>
</feature>
<dbReference type="HOGENOM" id="CLU_3175461_0_0_1"/>
<dbReference type="AlphaFoldDB" id="W9I098"/>
<evidence type="ECO:0000313" key="3">
    <source>
        <dbReference type="Proteomes" id="UP000030753"/>
    </source>
</evidence>
<gene>
    <name evidence="2" type="ORF">FOYG_11134</name>
</gene>
<organism evidence="2 3">
    <name type="scientific">Fusarium oxysporum NRRL 32931</name>
    <dbReference type="NCBI Taxonomy" id="660029"/>
    <lineage>
        <taxon>Eukaryota</taxon>
        <taxon>Fungi</taxon>
        <taxon>Dikarya</taxon>
        <taxon>Ascomycota</taxon>
        <taxon>Pezizomycotina</taxon>
        <taxon>Sordariomycetes</taxon>
        <taxon>Hypocreomycetidae</taxon>
        <taxon>Hypocreales</taxon>
        <taxon>Nectriaceae</taxon>
        <taxon>Fusarium</taxon>
        <taxon>Fusarium oxysporum species complex</taxon>
    </lineage>
</organism>
<keyword evidence="1" id="KW-1133">Transmembrane helix</keyword>
<accession>W9I098</accession>
<dbReference type="EMBL" id="JH717845">
    <property type="protein sequence ID" value="EWY86715.1"/>
    <property type="molecule type" value="Genomic_DNA"/>
</dbReference>
<proteinExistence type="predicted"/>
<keyword evidence="1" id="KW-0472">Membrane</keyword>
<sequence length="49" mass="5821">MSCNRDSRDSAIANKHVLFFFLFLFLFLLFPFVTLLRDVAHSTRSDRVR</sequence>
<name>W9I098_FUSOX</name>
<protein>
    <submittedName>
        <fullName evidence="2">Uncharacterized protein</fullName>
    </submittedName>
</protein>